<comment type="function">
    <text evidence="3">Purine nucleoside enzyme that catalyzes the phosphorolysis of adenosine and inosine nucleosides, yielding D-ribose 1-phosphate and the respective free bases, adenine and hypoxanthine. Also catalyzes the phosphorolysis of S-methyl-5'-thioadenosine into adenine and S-methyl-5-thio-alpha-D-ribose 1-phosphate. Also has adenosine deaminase activity.</text>
</comment>
<dbReference type="NCBIfam" id="TIGR00726">
    <property type="entry name" value="peptidoglycan editing factor PgeF"/>
    <property type="match status" value="1"/>
</dbReference>
<sequence>MNSQISFIQKNEATLLFDKWNHNKVLCGMTTKNGGVSDSPFQTLNTGLHVLDINENVIKNRELVAQSLGFPLQSWVFADQTHENSIQRVTKKDAGKGSKIYDTAIKSTDGLYTNEKNVVLALCFADCVPLYFYDPAKSLAGIAHAGWKGTVLQIGKKMAKTWQTVEGSRLEDIQAVIGPSIGSCCYKVDERVIEKVKQLSIDTDSAITEVNSTEYMLNLKELNRLILLDAGIKEQNIAVSPLCTSCEDELFFSHRRDKGKTGRMMSFIGFKEA</sequence>
<evidence type="ECO:0000256" key="10">
    <source>
        <dbReference type="ARBA" id="ARBA00048968"/>
    </source>
</evidence>
<evidence type="ECO:0000256" key="7">
    <source>
        <dbReference type="ARBA" id="ARBA00022801"/>
    </source>
</evidence>
<reference evidence="13 14" key="2">
    <citation type="journal article" date="2016" name="Int. J. Syst. Evol. Microbiol.">
        <title>Bacillus gobiensis sp. nov., isolated from a soil sample.</title>
        <authorList>
            <person name="Liu B."/>
            <person name="Liu G.H."/>
            <person name="Cetin S."/>
            <person name="Schumann P."/>
            <person name="Pan Z.Z."/>
            <person name="Chen Q.Q."/>
        </authorList>
    </citation>
    <scope>NUCLEOTIDE SEQUENCE [LARGE SCALE GENOMIC DNA]</scope>
    <source>
        <strain evidence="13 14">FJAT-4402</strain>
    </source>
</reference>
<dbReference type="SUPFAM" id="SSF64438">
    <property type="entry name" value="CNF1/YfiH-like putative cysteine hydrolases"/>
    <property type="match status" value="1"/>
</dbReference>
<dbReference type="OrthoDB" id="4279at2"/>
<dbReference type="InterPro" id="IPR003730">
    <property type="entry name" value="Cu_polyphenol_OxRdtase"/>
</dbReference>
<evidence type="ECO:0000256" key="3">
    <source>
        <dbReference type="ARBA" id="ARBA00003215"/>
    </source>
</evidence>
<dbReference type="Gene3D" id="3.60.140.10">
    <property type="entry name" value="CNF1/YfiH-like putative cysteine hydrolases"/>
    <property type="match status" value="1"/>
</dbReference>
<evidence type="ECO:0000256" key="8">
    <source>
        <dbReference type="ARBA" id="ARBA00022833"/>
    </source>
</evidence>
<evidence type="ECO:0000256" key="11">
    <source>
        <dbReference type="ARBA" id="ARBA00049893"/>
    </source>
</evidence>
<comment type="catalytic activity">
    <reaction evidence="10">
        <text>adenosine + phosphate = alpha-D-ribose 1-phosphate + adenine</text>
        <dbReference type="Rhea" id="RHEA:27642"/>
        <dbReference type="ChEBI" id="CHEBI:16335"/>
        <dbReference type="ChEBI" id="CHEBI:16708"/>
        <dbReference type="ChEBI" id="CHEBI:43474"/>
        <dbReference type="ChEBI" id="CHEBI:57720"/>
        <dbReference type="EC" id="2.4.2.1"/>
    </reaction>
    <physiologicalReaction direction="left-to-right" evidence="10">
        <dbReference type="Rhea" id="RHEA:27643"/>
    </physiologicalReaction>
</comment>
<dbReference type="PATRIC" id="fig|1441095.3.peg.1050"/>
<comment type="cofactor">
    <cofactor evidence="2">
        <name>Zn(2+)</name>
        <dbReference type="ChEBI" id="CHEBI:29105"/>
    </cofactor>
</comment>
<name>A0A0M4FSK0_9BACI</name>
<organism evidence="13 14">
    <name type="scientific">Bacillus gobiensis</name>
    <dbReference type="NCBI Taxonomy" id="1441095"/>
    <lineage>
        <taxon>Bacteria</taxon>
        <taxon>Bacillati</taxon>
        <taxon>Bacillota</taxon>
        <taxon>Bacilli</taxon>
        <taxon>Bacillales</taxon>
        <taxon>Bacillaceae</taxon>
        <taxon>Bacillus</taxon>
    </lineage>
</organism>
<dbReference type="InterPro" id="IPR011324">
    <property type="entry name" value="Cytotoxic_necrot_fac-like_cat"/>
</dbReference>
<keyword evidence="5" id="KW-0808">Transferase</keyword>
<dbReference type="GO" id="GO:0016787">
    <property type="term" value="F:hydrolase activity"/>
    <property type="evidence" value="ECO:0007669"/>
    <property type="project" value="UniProtKB-KW"/>
</dbReference>
<dbReference type="CDD" id="cd16833">
    <property type="entry name" value="YfiH"/>
    <property type="match status" value="1"/>
</dbReference>
<comment type="catalytic activity">
    <reaction evidence="9">
        <text>adenosine + H2O + H(+) = inosine + NH4(+)</text>
        <dbReference type="Rhea" id="RHEA:24408"/>
        <dbReference type="ChEBI" id="CHEBI:15377"/>
        <dbReference type="ChEBI" id="CHEBI:15378"/>
        <dbReference type="ChEBI" id="CHEBI:16335"/>
        <dbReference type="ChEBI" id="CHEBI:17596"/>
        <dbReference type="ChEBI" id="CHEBI:28938"/>
        <dbReference type="EC" id="3.5.4.4"/>
    </reaction>
    <physiologicalReaction direction="left-to-right" evidence="9">
        <dbReference type="Rhea" id="RHEA:24409"/>
    </physiologicalReaction>
</comment>
<dbReference type="STRING" id="1441095.AM592_04785"/>
<comment type="similarity">
    <text evidence="4 12">Belongs to the purine nucleoside phosphorylase YfiH/LACC1 family.</text>
</comment>
<keyword evidence="14" id="KW-1185">Reference proteome</keyword>
<dbReference type="PANTHER" id="PTHR30616">
    <property type="entry name" value="UNCHARACTERIZED PROTEIN YFIH"/>
    <property type="match status" value="1"/>
</dbReference>
<proteinExistence type="inferred from homology"/>
<dbReference type="InterPro" id="IPR038371">
    <property type="entry name" value="Cu_polyphenol_OxRdtase_sf"/>
</dbReference>
<comment type="catalytic activity">
    <reaction evidence="11">
        <text>S-methyl-5'-thioadenosine + phosphate = 5-(methylsulfanyl)-alpha-D-ribose 1-phosphate + adenine</text>
        <dbReference type="Rhea" id="RHEA:11852"/>
        <dbReference type="ChEBI" id="CHEBI:16708"/>
        <dbReference type="ChEBI" id="CHEBI:17509"/>
        <dbReference type="ChEBI" id="CHEBI:43474"/>
        <dbReference type="ChEBI" id="CHEBI:58533"/>
        <dbReference type="EC" id="2.4.2.28"/>
    </reaction>
    <physiologicalReaction direction="left-to-right" evidence="11">
        <dbReference type="Rhea" id="RHEA:11853"/>
    </physiologicalReaction>
</comment>
<dbReference type="Proteomes" id="UP000067625">
    <property type="component" value="Chromosome"/>
</dbReference>
<gene>
    <name evidence="13" type="ORF">AM592_04785</name>
</gene>
<evidence type="ECO:0000256" key="5">
    <source>
        <dbReference type="ARBA" id="ARBA00022679"/>
    </source>
</evidence>
<accession>A0A0M4FSK0</accession>
<dbReference type="GO" id="GO:0005507">
    <property type="term" value="F:copper ion binding"/>
    <property type="evidence" value="ECO:0007669"/>
    <property type="project" value="TreeGrafter"/>
</dbReference>
<keyword evidence="6" id="KW-0479">Metal-binding</keyword>
<evidence type="ECO:0000256" key="2">
    <source>
        <dbReference type="ARBA" id="ARBA00001947"/>
    </source>
</evidence>
<dbReference type="RefSeq" id="WP_053602731.1">
    <property type="nucleotide sequence ID" value="NZ_CP012600.1"/>
</dbReference>
<evidence type="ECO:0000256" key="9">
    <source>
        <dbReference type="ARBA" id="ARBA00047989"/>
    </source>
</evidence>
<dbReference type="Pfam" id="PF02578">
    <property type="entry name" value="Cu-oxidase_4"/>
    <property type="match status" value="1"/>
</dbReference>
<dbReference type="PANTHER" id="PTHR30616:SF2">
    <property type="entry name" value="PURINE NUCLEOSIDE PHOSPHORYLASE LACC1"/>
    <property type="match status" value="1"/>
</dbReference>
<evidence type="ECO:0000313" key="14">
    <source>
        <dbReference type="Proteomes" id="UP000067625"/>
    </source>
</evidence>
<keyword evidence="7" id="KW-0378">Hydrolase</keyword>
<comment type="catalytic activity">
    <reaction evidence="1">
        <text>inosine + phosphate = alpha-D-ribose 1-phosphate + hypoxanthine</text>
        <dbReference type="Rhea" id="RHEA:27646"/>
        <dbReference type="ChEBI" id="CHEBI:17368"/>
        <dbReference type="ChEBI" id="CHEBI:17596"/>
        <dbReference type="ChEBI" id="CHEBI:43474"/>
        <dbReference type="ChEBI" id="CHEBI:57720"/>
        <dbReference type="EC" id="2.4.2.1"/>
    </reaction>
    <physiologicalReaction direction="left-to-right" evidence="1">
        <dbReference type="Rhea" id="RHEA:27647"/>
    </physiologicalReaction>
</comment>
<protein>
    <recommendedName>
        <fullName evidence="12">Purine nucleoside phosphorylase</fullName>
    </recommendedName>
</protein>
<evidence type="ECO:0000256" key="12">
    <source>
        <dbReference type="RuleBase" id="RU361274"/>
    </source>
</evidence>
<reference evidence="14" key="1">
    <citation type="submission" date="2015-08" db="EMBL/GenBank/DDBJ databases">
        <title>Genome sequencing project for genomic taxonomy and phylogenomics of Bacillus-like bacteria.</title>
        <authorList>
            <person name="Liu B."/>
            <person name="Wang J."/>
            <person name="Zhu Y."/>
            <person name="Liu G."/>
            <person name="Chen Q."/>
            <person name="Chen Z."/>
            <person name="Lan J."/>
            <person name="Che J."/>
            <person name="Ge C."/>
            <person name="Shi H."/>
            <person name="Pan Z."/>
            <person name="Liu X."/>
        </authorList>
    </citation>
    <scope>NUCLEOTIDE SEQUENCE [LARGE SCALE GENOMIC DNA]</scope>
    <source>
        <strain evidence="14">FJAT-4402</strain>
    </source>
</reference>
<dbReference type="GO" id="GO:0017061">
    <property type="term" value="F:S-methyl-5-thioadenosine phosphorylase activity"/>
    <property type="evidence" value="ECO:0007669"/>
    <property type="project" value="UniProtKB-EC"/>
</dbReference>
<dbReference type="AlphaFoldDB" id="A0A0M4FSK0"/>
<evidence type="ECO:0000256" key="4">
    <source>
        <dbReference type="ARBA" id="ARBA00007353"/>
    </source>
</evidence>
<evidence type="ECO:0000313" key="13">
    <source>
        <dbReference type="EMBL" id="ALC80980.1"/>
    </source>
</evidence>
<keyword evidence="8" id="KW-0862">Zinc</keyword>
<dbReference type="EMBL" id="CP012600">
    <property type="protein sequence ID" value="ALC80980.1"/>
    <property type="molecule type" value="Genomic_DNA"/>
</dbReference>
<evidence type="ECO:0000256" key="1">
    <source>
        <dbReference type="ARBA" id="ARBA00000553"/>
    </source>
</evidence>
<evidence type="ECO:0000256" key="6">
    <source>
        <dbReference type="ARBA" id="ARBA00022723"/>
    </source>
</evidence>